<proteinExistence type="predicted"/>
<name>A0AC61U6A0_9MICO</name>
<evidence type="ECO:0000313" key="2">
    <source>
        <dbReference type="Proteomes" id="UP001059663"/>
    </source>
</evidence>
<sequence length="394" mass="40861">MSIAALAILGLIVAWLSAGPPQQLSWFIAMVVVAGIAAVGRPQAIGAVQISVSGIVQIASIPLLGPFGAALVAGLPVLLDRNEPVKRWFNVSQRVCYVLAGAAGYWLVGGTTVTTAREGVQPVLLAVQITTASVSAGLVNAVLLAGVIQLSSAGSMRAIFTDVVRQISSPYASYALAAYLLVLLWAPAGLGWVSAVLFLPSILVIQWGLHTHSTEWAIRHEVLNPFVEALDLRQPGAAEEARLVGGAATAIATGVGLSPVVVDEVTTAARLRDVGILALRGAPDAIVRRDHAAAARRVLGSVEFLDGPMSLISAHHERVDGRGRPQGLVGDDIPIGARVVAVADTWGDAVVSGLPPDAAVAHCEALVDQSLDASCVAALRRAPDLDQLPRVTDR</sequence>
<protein>
    <submittedName>
        <fullName evidence="1">Uncharacterized protein</fullName>
    </submittedName>
</protein>
<organism evidence="1 2">
    <name type="scientific">Janibacter limosus</name>
    <dbReference type="NCBI Taxonomy" id="53458"/>
    <lineage>
        <taxon>Bacteria</taxon>
        <taxon>Bacillati</taxon>
        <taxon>Actinomycetota</taxon>
        <taxon>Actinomycetes</taxon>
        <taxon>Micrococcales</taxon>
        <taxon>Intrasporangiaceae</taxon>
        <taxon>Janibacter</taxon>
    </lineage>
</organism>
<accession>A0AC61U6A0</accession>
<evidence type="ECO:0000313" key="1">
    <source>
        <dbReference type="EMBL" id="UUZ45577.1"/>
    </source>
</evidence>
<gene>
    <name evidence="1" type="ORF">LP422_05710</name>
</gene>
<dbReference type="Proteomes" id="UP001059663">
    <property type="component" value="Chromosome"/>
</dbReference>
<reference evidence="1" key="1">
    <citation type="submission" date="2021-11" db="EMBL/GenBank/DDBJ databases">
        <title>Study of the species diversity of bacterial strains isolated from a unique natural object - Shulgan-Tash cave (Bashkiria).</title>
        <authorList>
            <person name="Sazanova A.L."/>
            <person name="Chirak E.R."/>
            <person name="Safronova V.I."/>
        </authorList>
    </citation>
    <scope>NUCLEOTIDE SEQUENCE</scope>
    <source>
        <strain evidence="1">P1</strain>
    </source>
</reference>
<dbReference type="EMBL" id="CP087977">
    <property type="protein sequence ID" value="UUZ45577.1"/>
    <property type="molecule type" value="Genomic_DNA"/>
</dbReference>